<dbReference type="Proteomes" id="UP000775129">
    <property type="component" value="Unassembled WGS sequence"/>
</dbReference>
<keyword evidence="1" id="KW-0472">Membrane</keyword>
<evidence type="ECO:0000256" key="1">
    <source>
        <dbReference type="SAM" id="Phobius"/>
    </source>
</evidence>
<evidence type="ECO:0000313" key="3">
    <source>
        <dbReference type="Proteomes" id="UP000775129"/>
    </source>
</evidence>
<keyword evidence="1" id="KW-1133">Transmembrane helix</keyword>
<evidence type="ECO:0000313" key="2">
    <source>
        <dbReference type="EMBL" id="HJF49271.1"/>
    </source>
</evidence>
<name>A0A921KS15_9MICO</name>
<gene>
    <name evidence="2" type="ORF">K8W24_05645</name>
</gene>
<feature type="transmembrane region" description="Helical" evidence="1">
    <location>
        <begin position="46"/>
        <end position="68"/>
    </location>
</feature>
<comment type="caution">
    <text evidence="2">The sequence shown here is derived from an EMBL/GenBank/DDBJ whole genome shotgun (WGS) entry which is preliminary data.</text>
</comment>
<sequence length="171" mass="18111">MNESRTHRSGVNRMFLWMGVALVVVAVLLFGAVPVLGWSLTRSPALLGMLLGLPVFGLAGAVMALVGARRRVLVGPDRVTWYGVLGAPSVVLFSEVAHVEVPSGRRGPRAVALHRRDGRVQVIGALAMSSGEGGNSADGAYREAASDLVASHARWWALARGPQQGRTPGRR</sequence>
<protein>
    <submittedName>
        <fullName evidence="2">Uncharacterized protein</fullName>
    </submittedName>
</protein>
<dbReference type="EMBL" id="DYWO01000164">
    <property type="protein sequence ID" value="HJF49271.1"/>
    <property type="molecule type" value="Genomic_DNA"/>
</dbReference>
<proteinExistence type="predicted"/>
<reference evidence="2" key="1">
    <citation type="journal article" date="2021" name="PeerJ">
        <title>Extensive microbial diversity within the chicken gut microbiome revealed by metagenomics and culture.</title>
        <authorList>
            <person name="Gilroy R."/>
            <person name="Ravi A."/>
            <person name="Getino M."/>
            <person name="Pursley I."/>
            <person name="Horton D.L."/>
            <person name="Alikhan N.F."/>
            <person name="Baker D."/>
            <person name="Gharbi K."/>
            <person name="Hall N."/>
            <person name="Watson M."/>
            <person name="Adriaenssens E.M."/>
            <person name="Foster-Nyarko E."/>
            <person name="Jarju S."/>
            <person name="Secka A."/>
            <person name="Antonio M."/>
            <person name="Oren A."/>
            <person name="Chaudhuri R.R."/>
            <person name="La Ragione R."/>
            <person name="Hildebrand F."/>
            <person name="Pallen M.J."/>
        </authorList>
    </citation>
    <scope>NUCLEOTIDE SEQUENCE</scope>
    <source>
        <strain evidence="2">1647</strain>
    </source>
</reference>
<feature type="transmembrane region" description="Helical" evidence="1">
    <location>
        <begin position="15"/>
        <end position="40"/>
    </location>
</feature>
<reference evidence="2" key="2">
    <citation type="submission" date="2021-09" db="EMBL/GenBank/DDBJ databases">
        <authorList>
            <person name="Gilroy R."/>
        </authorList>
    </citation>
    <scope>NUCLEOTIDE SEQUENCE</scope>
    <source>
        <strain evidence="2">1647</strain>
    </source>
</reference>
<keyword evidence="1" id="KW-0812">Transmembrane</keyword>
<dbReference type="AlphaFoldDB" id="A0A921KS15"/>
<accession>A0A921KS15</accession>
<organism evidence="2 3">
    <name type="scientific">Brachybacterium paraconglomeratum</name>
    <dbReference type="NCBI Taxonomy" id="173362"/>
    <lineage>
        <taxon>Bacteria</taxon>
        <taxon>Bacillati</taxon>
        <taxon>Actinomycetota</taxon>
        <taxon>Actinomycetes</taxon>
        <taxon>Micrococcales</taxon>
        <taxon>Dermabacteraceae</taxon>
        <taxon>Brachybacterium</taxon>
    </lineage>
</organism>